<evidence type="ECO:0000313" key="3">
    <source>
        <dbReference type="Proteomes" id="UP000244201"/>
    </source>
</evidence>
<reference evidence="2 3" key="1">
    <citation type="submission" date="2018-01" db="EMBL/GenBank/DDBJ databases">
        <title>Complete genome sequence of Streptomyces lunaelactis MM109T, a Ferroverdin A producer isolated from cave moonmilk deposits.</title>
        <authorList>
            <person name="Naome A."/>
            <person name="Martinet L."/>
            <person name="Maciejewska M."/>
            <person name="Anderssen S."/>
            <person name="Adam D."/>
            <person name="Tenconi E."/>
            <person name="Deflandre B."/>
            <person name="Arguelles-Arias A."/>
            <person name="Calusinska M."/>
            <person name="Copieters W."/>
            <person name="Karim L."/>
            <person name="Hanikenne M."/>
            <person name="Baurain D."/>
            <person name="van Wezel G."/>
            <person name="Smargiasso N."/>
            <person name="de Pauw E."/>
            <person name="Delfosse P."/>
            <person name="Rigali S."/>
        </authorList>
    </citation>
    <scope>NUCLEOTIDE SEQUENCE [LARGE SCALE GENOMIC DNA]</scope>
    <source>
        <strain evidence="2 3">MM109</strain>
    </source>
</reference>
<keyword evidence="3" id="KW-1185">Reference proteome</keyword>
<dbReference type="RefSeq" id="WP_108146712.1">
    <property type="nucleotide sequence ID" value="NZ_CP026304.1"/>
</dbReference>
<proteinExistence type="predicted"/>
<dbReference type="Proteomes" id="UP000244201">
    <property type="component" value="Chromosome"/>
</dbReference>
<dbReference type="AlphaFoldDB" id="A0A2R4SVW1"/>
<feature type="region of interest" description="Disordered" evidence="1">
    <location>
        <begin position="1"/>
        <end position="62"/>
    </location>
</feature>
<dbReference type="GeneID" id="55653843"/>
<protein>
    <submittedName>
        <fullName evidence="2">Uncharacterized protein</fullName>
    </submittedName>
</protein>
<evidence type="ECO:0000256" key="1">
    <source>
        <dbReference type="SAM" id="MobiDB-lite"/>
    </source>
</evidence>
<gene>
    <name evidence="2" type="ORF">SLUN_00850</name>
</gene>
<feature type="compositionally biased region" description="Basic and acidic residues" evidence="1">
    <location>
        <begin position="35"/>
        <end position="62"/>
    </location>
</feature>
<dbReference type="KEGG" id="slk:SLUN_00850"/>
<dbReference type="EMBL" id="CP026304">
    <property type="protein sequence ID" value="AVZ71017.1"/>
    <property type="molecule type" value="Genomic_DNA"/>
</dbReference>
<organism evidence="2 3">
    <name type="scientific">Streptomyces lunaelactis</name>
    <dbReference type="NCBI Taxonomy" id="1535768"/>
    <lineage>
        <taxon>Bacteria</taxon>
        <taxon>Bacillati</taxon>
        <taxon>Actinomycetota</taxon>
        <taxon>Actinomycetes</taxon>
        <taxon>Kitasatosporales</taxon>
        <taxon>Streptomycetaceae</taxon>
        <taxon>Streptomyces</taxon>
    </lineage>
</organism>
<name>A0A2R4SVW1_9ACTN</name>
<evidence type="ECO:0000313" key="2">
    <source>
        <dbReference type="EMBL" id="AVZ71017.1"/>
    </source>
</evidence>
<sequence length="213" mass="23477">MGLAGPEPQTPGHHSEPVPPDGSARPAPEPGAPERAQRPDPRLTPRRHTDDHTHPDPRCADRRRIHLEDRDICSPFPALALNFGYLPGEIRISDATGHTTSPGDHPGLWARYYPAPDNTAVRHDVCRSQLTDVTADTDQLLTALAGLITPASPQLAAQLNDYRSRLTHVLGERERWKNTAVLATFDTNTTKLRHTLERITISAIVDNARPCNN</sequence>
<accession>A0A2R4SVW1</accession>